<dbReference type="GO" id="GO:0000781">
    <property type="term" value="C:chromosome, telomeric region"/>
    <property type="evidence" value="ECO:0007669"/>
    <property type="project" value="UniProtKB-SubCell"/>
</dbReference>
<dbReference type="PANTHER" id="PTHR12604:SF4">
    <property type="entry name" value="X-RAY REPAIR CROSS-COMPLEMENTING PROTEIN 5"/>
    <property type="match status" value="1"/>
</dbReference>
<dbReference type="GeneID" id="30181606"/>
<reference evidence="7 8" key="1">
    <citation type="journal article" date="2016" name="Proc. Natl. Acad. Sci. U.S.A.">
        <title>Comparative genomics of biotechnologically important yeasts.</title>
        <authorList>
            <person name="Riley R."/>
            <person name="Haridas S."/>
            <person name="Wolfe K.H."/>
            <person name="Lopes M.R."/>
            <person name="Hittinger C.T."/>
            <person name="Goeker M."/>
            <person name="Salamov A.A."/>
            <person name="Wisecaver J.H."/>
            <person name="Long T.M."/>
            <person name="Calvey C.H."/>
            <person name="Aerts A.L."/>
            <person name="Barry K.W."/>
            <person name="Choi C."/>
            <person name="Clum A."/>
            <person name="Coughlan A.Y."/>
            <person name="Deshpande S."/>
            <person name="Douglass A.P."/>
            <person name="Hanson S.J."/>
            <person name="Klenk H.-P."/>
            <person name="LaButti K.M."/>
            <person name="Lapidus A."/>
            <person name="Lindquist E.A."/>
            <person name="Lipzen A.M."/>
            <person name="Meier-Kolthoff J.P."/>
            <person name="Ohm R.A."/>
            <person name="Otillar R.P."/>
            <person name="Pangilinan J.L."/>
            <person name="Peng Y."/>
            <person name="Rokas A."/>
            <person name="Rosa C.A."/>
            <person name="Scheuner C."/>
            <person name="Sibirny A.A."/>
            <person name="Slot J.C."/>
            <person name="Stielow J.B."/>
            <person name="Sun H."/>
            <person name="Kurtzman C.P."/>
            <person name="Blackwell M."/>
            <person name="Grigoriev I.V."/>
            <person name="Jeffries T.W."/>
        </authorList>
    </citation>
    <scope>NUCLEOTIDE SEQUENCE [LARGE SCALE GENOMIC DNA]</scope>
    <source>
        <strain evidence="7 8">NRRL Y-2026</strain>
    </source>
</reference>
<dbReference type="GO" id="GO:0003690">
    <property type="term" value="F:double-stranded DNA binding"/>
    <property type="evidence" value="ECO:0007669"/>
    <property type="project" value="TreeGrafter"/>
</dbReference>
<evidence type="ECO:0000256" key="4">
    <source>
        <dbReference type="ARBA" id="ARBA00022895"/>
    </source>
</evidence>
<keyword evidence="5" id="KW-0238">DNA-binding</keyword>
<evidence type="ECO:0000256" key="1">
    <source>
        <dbReference type="ARBA" id="ARBA00004574"/>
    </source>
</evidence>
<dbReference type="GO" id="GO:0006303">
    <property type="term" value="P:double-strand break repair via nonhomologous end joining"/>
    <property type="evidence" value="ECO:0007669"/>
    <property type="project" value="InterPro"/>
</dbReference>
<evidence type="ECO:0000256" key="3">
    <source>
        <dbReference type="ARBA" id="ARBA00022454"/>
    </source>
</evidence>
<dbReference type="EC" id="3.6.4.12" evidence="2"/>
<dbReference type="Proteomes" id="UP000094455">
    <property type="component" value="Unassembled WGS sequence"/>
</dbReference>
<sequence length="600" mass="67944">MSARTTYLLVDNTSHVLRANESALSLVSFFVYNYLINPIVFNKSNKVSLIRHPQAVTDADNRALAWNDIVRFVAALETPHGGDPANQTDLMKAVTDVLQSVSFGLGRLKSCDVLVVSAFDFDYDWELFGNKIKTLVETHDNLNLIFVDSYAASTSADSLAEARDKYHDANIRYINKTVVNANMNNEQNFTYTLGDAISALTKFSLFTPKFKKPVEIYSYKLQLLGIPDLELDISAYPFVKRSSLTDYVASTSIDVRTQQRIKEKYVYYYEEEGTEKENFGEKEAKEIQNPEFIIEGYKFGTSNFLLTDLPANVFSMNSIKSMTIASFVPKSTVPPWYLHQDSLIVLPSSKNTKDGSHTINKDMAIYSELWYAMVRLNVVAMVRYVKRNGTDVRYGILYPQGFVDEQSEVSGVIDFGCFIFVETIFRDDEKLVNLPDLVNRKISDPKLESEMDALVDSFCLDTDDVDDDVDQPDDLPTVESCVVSMNDIPNNDMFYGLREEILEESGLTSDQQGDTHLLAKTVTTAIRKYNHPLMSIERLVYLISFFILQQHMQEAGGGDPTSLYSMYEKHGIPMQVIEKWLDTAKTGGVFRPTALNKDYK</sequence>
<dbReference type="SUPFAM" id="SSF100939">
    <property type="entry name" value="SPOC domain-like"/>
    <property type="match status" value="1"/>
</dbReference>
<proteinExistence type="predicted"/>
<feature type="domain" description="Ku" evidence="6">
    <location>
        <begin position="285"/>
        <end position="440"/>
    </location>
</feature>
<keyword evidence="8" id="KW-1185">Reference proteome</keyword>
<dbReference type="GO" id="GO:0003678">
    <property type="term" value="F:DNA helicase activity"/>
    <property type="evidence" value="ECO:0007669"/>
    <property type="project" value="UniProtKB-EC"/>
</dbReference>
<evidence type="ECO:0000313" key="8">
    <source>
        <dbReference type="Proteomes" id="UP000094455"/>
    </source>
</evidence>
<evidence type="ECO:0000313" key="7">
    <source>
        <dbReference type="EMBL" id="ODQ44090.1"/>
    </source>
</evidence>
<dbReference type="InterPro" id="IPR016194">
    <property type="entry name" value="SPOC-like_C_dom_sf"/>
</dbReference>
<dbReference type="GO" id="GO:0042162">
    <property type="term" value="F:telomeric DNA binding"/>
    <property type="evidence" value="ECO:0007669"/>
    <property type="project" value="TreeGrafter"/>
</dbReference>
<evidence type="ECO:0000259" key="6">
    <source>
        <dbReference type="SMART" id="SM00559"/>
    </source>
</evidence>
<dbReference type="AlphaFoldDB" id="A0A1E3ND90"/>
<dbReference type="Gene3D" id="2.40.290.10">
    <property type="match status" value="1"/>
</dbReference>
<dbReference type="Pfam" id="PF02735">
    <property type="entry name" value="Ku"/>
    <property type="match status" value="1"/>
</dbReference>
<gene>
    <name evidence="7" type="ORF">PICMEDRAFT_74928</name>
</gene>
<dbReference type="GO" id="GO:0000723">
    <property type="term" value="P:telomere maintenance"/>
    <property type="evidence" value="ECO:0007669"/>
    <property type="project" value="TreeGrafter"/>
</dbReference>
<evidence type="ECO:0000256" key="2">
    <source>
        <dbReference type="ARBA" id="ARBA00012551"/>
    </source>
</evidence>
<organism evidence="7 8">
    <name type="scientific">Pichia membranifaciens NRRL Y-2026</name>
    <dbReference type="NCBI Taxonomy" id="763406"/>
    <lineage>
        <taxon>Eukaryota</taxon>
        <taxon>Fungi</taxon>
        <taxon>Dikarya</taxon>
        <taxon>Ascomycota</taxon>
        <taxon>Saccharomycotina</taxon>
        <taxon>Pichiomycetes</taxon>
        <taxon>Pichiales</taxon>
        <taxon>Pichiaceae</taxon>
        <taxon>Pichia</taxon>
    </lineage>
</organism>
<dbReference type="OrthoDB" id="30826at2759"/>
<protein>
    <recommendedName>
        <fullName evidence="2">DNA helicase</fullName>
        <ecNumber evidence="2">3.6.4.12</ecNumber>
    </recommendedName>
</protein>
<keyword evidence="4" id="KW-0779">Telomere</keyword>
<dbReference type="STRING" id="763406.A0A1E3ND90"/>
<dbReference type="PANTHER" id="PTHR12604">
    <property type="entry name" value="KU AUTOANTIGEN DNA HELICASE"/>
    <property type="match status" value="1"/>
</dbReference>
<dbReference type="RefSeq" id="XP_019015203.1">
    <property type="nucleotide sequence ID" value="XM_019164919.1"/>
</dbReference>
<dbReference type="GO" id="GO:0043564">
    <property type="term" value="C:Ku70:Ku80 complex"/>
    <property type="evidence" value="ECO:0007669"/>
    <property type="project" value="TreeGrafter"/>
</dbReference>
<dbReference type="InterPro" id="IPR006164">
    <property type="entry name" value="DNA_bd_Ku70/Ku80"/>
</dbReference>
<accession>A0A1E3ND90</accession>
<comment type="subcellular location">
    <subcellularLocation>
        <location evidence="1">Chromosome</location>
        <location evidence="1">Telomere</location>
    </subcellularLocation>
</comment>
<evidence type="ECO:0000256" key="5">
    <source>
        <dbReference type="ARBA" id="ARBA00023125"/>
    </source>
</evidence>
<dbReference type="EMBL" id="KV454009">
    <property type="protein sequence ID" value="ODQ44090.1"/>
    <property type="molecule type" value="Genomic_DNA"/>
</dbReference>
<keyword evidence="3" id="KW-0158">Chromosome</keyword>
<name>A0A1E3ND90_9ASCO</name>
<dbReference type="SMART" id="SM00559">
    <property type="entry name" value="Ku78"/>
    <property type="match status" value="1"/>
</dbReference>